<dbReference type="Proteomes" id="UP000828390">
    <property type="component" value="Unassembled WGS sequence"/>
</dbReference>
<evidence type="ECO:0000313" key="2">
    <source>
        <dbReference type="Proteomes" id="UP000828390"/>
    </source>
</evidence>
<organism evidence="1 2">
    <name type="scientific">Dreissena polymorpha</name>
    <name type="common">Zebra mussel</name>
    <name type="synonym">Mytilus polymorpha</name>
    <dbReference type="NCBI Taxonomy" id="45954"/>
    <lineage>
        <taxon>Eukaryota</taxon>
        <taxon>Metazoa</taxon>
        <taxon>Spiralia</taxon>
        <taxon>Lophotrochozoa</taxon>
        <taxon>Mollusca</taxon>
        <taxon>Bivalvia</taxon>
        <taxon>Autobranchia</taxon>
        <taxon>Heteroconchia</taxon>
        <taxon>Euheterodonta</taxon>
        <taxon>Imparidentia</taxon>
        <taxon>Neoheterodontei</taxon>
        <taxon>Myida</taxon>
        <taxon>Dreissenoidea</taxon>
        <taxon>Dreissenidae</taxon>
        <taxon>Dreissena</taxon>
    </lineage>
</organism>
<gene>
    <name evidence="1" type="ORF">DPMN_049198</name>
</gene>
<reference evidence="1" key="1">
    <citation type="journal article" date="2019" name="bioRxiv">
        <title>The Genome of the Zebra Mussel, Dreissena polymorpha: A Resource for Invasive Species Research.</title>
        <authorList>
            <person name="McCartney M.A."/>
            <person name="Auch B."/>
            <person name="Kono T."/>
            <person name="Mallez S."/>
            <person name="Zhang Y."/>
            <person name="Obille A."/>
            <person name="Becker A."/>
            <person name="Abrahante J.E."/>
            <person name="Garbe J."/>
            <person name="Badalamenti J.P."/>
            <person name="Herman A."/>
            <person name="Mangelson H."/>
            <person name="Liachko I."/>
            <person name="Sullivan S."/>
            <person name="Sone E.D."/>
            <person name="Koren S."/>
            <person name="Silverstein K.A.T."/>
            <person name="Beckman K.B."/>
            <person name="Gohl D.M."/>
        </authorList>
    </citation>
    <scope>NUCLEOTIDE SEQUENCE</scope>
    <source>
        <strain evidence="1">Duluth1</strain>
        <tissue evidence="1">Whole animal</tissue>
    </source>
</reference>
<accession>A0A9D4DC92</accession>
<reference evidence="1" key="2">
    <citation type="submission" date="2020-11" db="EMBL/GenBank/DDBJ databases">
        <authorList>
            <person name="McCartney M.A."/>
            <person name="Auch B."/>
            <person name="Kono T."/>
            <person name="Mallez S."/>
            <person name="Becker A."/>
            <person name="Gohl D.M."/>
            <person name="Silverstein K.A.T."/>
            <person name="Koren S."/>
            <person name="Bechman K.B."/>
            <person name="Herman A."/>
            <person name="Abrahante J.E."/>
            <person name="Garbe J."/>
        </authorList>
    </citation>
    <scope>NUCLEOTIDE SEQUENCE</scope>
    <source>
        <strain evidence="1">Duluth1</strain>
        <tissue evidence="1">Whole animal</tissue>
    </source>
</reference>
<name>A0A9D4DC92_DREPO</name>
<proteinExistence type="predicted"/>
<comment type="caution">
    <text evidence="1">The sequence shown here is derived from an EMBL/GenBank/DDBJ whole genome shotgun (WGS) entry which is preliminary data.</text>
</comment>
<dbReference type="EMBL" id="JAIWYP010000011">
    <property type="protein sequence ID" value="KAH3742455.1"/>
    <property type="molecule type" value="Genomic_DNA"/>
</dbReference>
<keyword evidence="2" id="KW-1185">Reference proteome</keyword>
<sequence>MNVLHFLINKDQYEEFLKTSECTEHSLHIIHLYRWKTDSKYRVSSDTETVMTVLYKKNTGKLTDNQ</sequence>
<dbReference type="AlphaFoldDB" id="A0A9D4DC92"/>
<protein>
    <submittedName>
        <fullName evidence="1">Uncharacterized protein</fullName>
    </submittedName>
</protein>
<evidence type="ECO:0000313" key="1">
    <source>
        <dbReference type="EMBL" id="KAH3742455.1"/>
    </source>
</evidence>